<dbReference type="SUPFAM" id="SSF48726">
    <property type="entry name" value="Immunoglobulin"/>
    <property type="match status" value="2"/>
</dbReference>
<keyword evidence="4" id="KW-0391">Immunity</keyword>
<reference evidence="11" key="2">
    <citation type="submission" date="2025-09" db="UniProtKB">
        <authorList>
            <consortium name="Ensembl"/>
        </authorList>
    </citation>
    <scope>IDENTIFICATION</scope>
</reference>
<keyword evidence="5 8" id="KW-0472">Membrane</keyword>
<dbReference type="PANTHER" id="PTHR19433">
    <property type="entry name" value="T-CELL RECEPTOR ALPHA CHAIN V REGION-RELATED"/>
    <property type="match status" value="1"/>
</dbReference>
<evidence type="ECO:0000256" key="3">
    <source>
        <dbReference type="ARBA" id="ARBA00022729"/>
    </source>
</evidence>
<dbReference type="InterPro" id="IPR036179">
    <property type="entry name" value="Ig-like_dom_sf"/>
</dbReference>
<dbReference type="InterPro" id="IPR013783">
    <property type="entry name" value="Ig-like_fold"/>
</dbReference>
<evidence type="ECO:0000256" key="4">
    <source>
        <dbReference type="ARBA" id="ARBA00022859"/>
    </source>
</evidence>
<evidence type="ECO:0000259" key="10">
    <source>
        <dbReference type="PROSITE" id="PS50835"/>
    </source>
</evidence>
<accession>A0A3B3Z612</accession>
<dbReference type="STRING" id="48701.ENSPMEP00000034938"/>
<evidence type="ECO:0000313" key="11">
    <source>
        <dbReference type="Ensembl" id="ENSPMEP00000034938.1"/>
    </source>
</evidence>
<keyword evidence="12" id="KW-1185">Reference proteome</keyword>
<dbReference type="Pfam" id="PF07686">
    <property type="entry name" value="V-set"/>
    <property type="match status" value="1"/>
</dbReference>
<evidence type="ECO:0000256" key="5">
    <source>
        <dbReference type="ARBA" id="ARBA00023136"/>
    </source>
</evidence>
<feature type="domain" description="Ig-like" evidence="10">
    <location>
        <begin position="25"/>
        <end position="110"/>
    </location>
</feature>
<dbReference type="InterPro" id="IPR052051">
    <property type="entry name" value="TCR_complex_component"/>
</dbReference>
<keyword evidence="8" id="KW-0812">Transmembrane</keyword>
<sequence length="322" mass="35985">SLSAHIWLFICCFQGEAEFSEISQPVSVQTLKLRESAAIECNMKSTALKTVWYKLTAGRRLHAVATVDNRNNRSVVADEFQKRFSVEFDSISNRLIISATSWDDVGTYFCGEMHRDKVQFGSGTFLFLKGTHVYENSFLINHVVLIITFNLICFPRLEGGQCSAGHTAVMWLKNLHASPADIIYSSGDKTNSCKRAGSGETCVHRLFLKNMDSDDAGMYHCVVTACGHVMLGTGTRIIHSKAATQCMYTVKTDKFSLLKKYMEIHYDLTSQSIFTVDPNAAIFISSVILTICALGVYLGSLVWIIEETNCCFGTRIIFHLYL</sequence>
<name>A0A3B3Z612_9TELE</name>
<proteinExistence type="predicted"/>
<evidence type="ECO:0000313" key="12">
    <source>
        <dbReference type="Proteomes" id="UP000261480"/>
    </source>
</evidence>
<evidence type="ECO:0000256" key="6">
    <source>
        <dbReference type="ARBA" id="ARBA00023157"/>
    </source>
</evidence>
<dbReference type="PROSITE" id="PS50835">
    <property type="entry name" value="IG_LIKE"/>
    <property type="match status" value="1"/>
</dbReference>
<dbReference type="InterPro" id="IPR013106">
    <property type="entry name" value="Ig_V-set"/>
</dbReference>
<feature type="chain" id="PRO_5017379346" description="Ig-like domain-containing protein" evidence="9">
    <location>
        <begin position="18"/>
        <end position="322"/>
    </location>
</feature>
<organism evidence="11 12">
    <name type="scientific">Poecilia mexicana</name>
    <dbReference type="NCBI Taxonomy" id="48701"/>
    <lineage>
        <taxon>Eukaryota</taxon>
        <taxon>Metazoa</taxon>
        <taxon>Chordata</taxon>
        <taxon>Craniata</taxon>
        <taxon>Vertebrata</taxon>
        <taxon>Euteleostomi</taxon>
        <taxon>Actinopterygii</taxon>
        <taxon>Neopterygii</taxon>
        <taxon>Teleostei</taxon>
        <taxon>Neoteleostei</taxon>
        <taxon>Acanthomorphata</taxon>
        <taxon>Ovalentaria</taxon>
        <taxon>Atherinomorphae</taxon>
        <taxon>Cyprinodontiformes</taxon>
        <taxon>Poeciliidae</taxon>
        <taxon>Poeciliinae</taxon>
        <taxon>Poecilia</taxon>
    </lineage>
</organism>
<dbReference type="AlphaFoldDB" id="A0A3B3Z612"/>
<evidence type="ECO:0000256" key="7">
    <source>
        <dbReference type="ARBA" id="ARBA00023180"/>
    </source>
</evidence>
<comment type="subcellular location">
    <subcellularLocation>
        <location evidence="1">Cell membrane</location>
    </subcellularLocation>
</comment>
<dbReference type="GO" id="GO:0002376">
    <property type="term" value="P:immune system process"/>
    <property type="evidence" value="ECO:0007669"/>
    <property type="project" value="UniProtKB-KW"/>
</dbReference>
<keyword evidence="8" id="KW-1133">Transmembrane helix</keyword>
<dbReference type="SMART" id="SM00409">
    <property type="entry name" value="IG"/>
    <property type="match status" value="2"/>
</dbReference>
<dbReference type="Gene3D" id="2.60.40.10">
    <property type="entry name" value="Immunoglobulins"/>
    <property type="match status" value="2"/>
</dbReference>
<protein>
    <recommendedName>
        <fullName evidence="10">Ig-like domain-containing protein</fullName>
    </recommendedName>
</protein>
<dbReference type="Proteomes" id="UP000261480">
    <property type="component" value="Unplaced"/>
</dbReference>
<dbReference type="PANTHER" id="PTHR19433:SF133">
    <property type="entry name" value="IMMUNE-TYPE RECEPTOR 5 PRECURSOR-RELATED"/>
    <property type="match status" value="1"/>
</dbReference>
<keyword evidence="3 9" id="KW-0732">Signal</keyword>
<dbReference type="InterPro" id="IPR003599">
    <property type="entry name" value="Ig_sub"/>
</dbReference>
<feature type="transmembrane region" description="Helical" evidence="8">
    <location>
        <begin position="280"/>
        <end position="305"/>
    </location>
</feature>
<dbReference type="Ensembl" id="ENSPMET00000030776.1">
    <property type="protein sequence ID" value="ENSPMEP00000034938.1"/>
    <property type="gene ID" value="ENSPMEG00000024313.1"/>
</dbReference>
<keyword evidence="7" id="KW-0325">Glycoprotein</keyword>
<dbReference type="GO" id="GO:0009617">
    <property type="term" value="P:response to bacterium"/>
    <property type="evidence" value="ECO:0007669"/>
    <property type="project" value="TreeGrafter"/>
</dbReference>
<keyword evidence="6" id="KW-1015">Disulfide bond</keyword>
<dbReference type="GO" id="GO:0005886">
    <property type="term" value="C:plasma membrane"/>
    <property type="evidence" value="ECO:0007669"/>
    <property type="project" value="UniProtKB-SubCell"/>
</dbReference>
<reference evidence="11" key="1">
    <citation type="submission" date="2025-08" db="UniProtKB">
        <authorList>
            <consortium name="Ensembl"/>
        </authorList>
    </citation>
    <scope>IDENTIFICATION</scope>
</reference>
<dbReference type="CDD" id="cd00099">
    <property type="entry name" value="IgV"/>
    <property type="match status" value="1"/>
</dbReference>
<evidence type="ECO:0000256" key="1">
    <source>
        <dbReference type="ARBA" id="ARBA00004236"/>
    </source>
</evidence>
<evidence type="ECO:0000256" key="8">
    <source>
        <dbReference type="SAM" id="Phobius"/>
    </source>
</evidence>
<evidence type="ECO:0000256" key="9">
    <source>
        <dbReference type="SAM" id="SignalP"/>
    </source>
</evidence>
<keyword evidence="2" id="KW-1003">Cell membrane</keyword>
<dbReference type="InterPro" id="IPR007110">
    <property type="entry name" value="Ig-like_dom"/>
</dbReference>
<feature type="signal peptide" evidence="9">
    <location>
        <begin position="1"/>
        <end position="17"/>
    </location>
</feature>
<evidence type="ECO:0000256" key="2">
    <source>
        <dbReference type="ARBA" id="ARBA00022475"/>
    </source>
</evidence>